<dbReference type="SUPFAM" id="SSF52540">
    <property type="entry name" value="P-loop containing nucleoside triphosphate hydrolases"/>
    <property type="match status" value="1"/>
</dbReference>
<evidence type="ECO:0000256" key="8">
    <source>
        <dbReference type="ARBA" id="ARBA00048679"/>
    </source>
</evidence>
<organism evidence="11 12">
    <name type="scientific">Paenibacillus sediminis</name>
    <dbReference type="NCBI Taxonomy" id="664909"/>
    <lineage>
        <taxon>Bacteria</taxon>
        <taxon>Bacillati</taxon>
        <taxon>Bacillota</taxon>
        <taxon>Bacilli</taxon>
        <taxon>Bacillales</taxon>
        <taxon>Paenibacillaceae</taxon>
        <taxon>Paenibacillus</taxon>
    </lineage>
</organism>
<name>A0ABS4H0L6_9BACL</name>
<gene>
    <name evidence="11" type="ORF">J2Z20_000768</name>
</gene>
<dbReference type="PROSITE" id="PS50011">
    <property type="entry name" value="PROTEIN_KINASE_DOM"/>
    <property type="match status" value="1"/>
</dbReference>
<dbReference type="EC" id="2.7.11.1" evidence="1"/>
<dbReference type="Gene3D" id="3.30.200.20">
    <property type="entry name" value="Phosphorylase Kinase, domain 1"/>
    <property type="match status" value="1"/>
</dbReference>
<dbReference type="PANTHER" id="PTHR24363">
    <property type="entry name" value="SERINE/THREONINE PROTEIN KINASE"/>
    <property type="match status" value="1"/>
</dbReference>
<evidence type="ECO:0000256" key="1">
    <source>
        <dbReference type="ARBA" id="ARBA00012513"/>
    </source>
</evidence>
<dbReference type="PROSITE" id="PS00107">
    <property type="entry name" value="PROTEIN_KINASE_ATP"/>
    <property type="match status" value="1"/>
</dbReference>
<evidence type="ECO:0000256" key="9">
    <source>
        <dbReference type="PROSITE-ProRule" id="PRU10141"/>
    </source>
</evidence>
<dbReference type="Proteomes" id="UP001519273">
    <property type="component" value="Unassembled WGS sequence"/>
</dbReference>
<dbReference type="SMART" id="SM00220">
    <property type="entry name" value="S_TKc"/>
    <property type="match status" value="1"/>
</dbReference>
<dbReference type="Gene3D" id="1.10.510.10">
    <property type="entry name" value="Transferase(Phosphotransferase) domain 1"/>
    <property type="match status" value="1"/>
</dbReference>
<dbReference type="EMBL" id="JAGGKP010000001">
    <property type="protein sequence ID" value="MBP1935907.1"/>
    <property type="molecule type" value="Genomic_DNA"/>
</dbReference>
<evidence type="ECO:0000256" key="2">
    <source>
        <dbReference type="ARBA" id="ARBA00022527"/>
    </source>
</evidence>
<evidence type="ECO:0000259" key="10">
    <source>
        <dbReference type="PROSITE" id="PS50011"/>
    </source>
</evidence>
<dbReference type="InterPro" id="IPR011009">
    <property type="entry name" value="Kinase-like_dom_sf"/>
</dbReference>
<reference evidence="11 12" key="1">
    <citation type="submission" date="2021-03" db="EMBL/GenBank/DDBJ databases">
        <title>Genomic Encyclopedia of Type Strains, Phase IV (KMG-IV): sequencing the most valuable type-strain genomes for metagenomic binning, comparative biology and taxonomic classification.</title>
        <authorList>
            <person name="Goeker M."/>
        </authorList>
    </citation>
    <scope>NUCLEOTIDE SEQUENCE [LARGE SCALE GENOMIC DNA]</scope>
    <source>
        <strain evidence="11 12">DSM 23491</strain>
    </source>
</reference>
<feature type="domain" description="Protein kinase" evidence="10">
    <location>
        <begin position="17"/>
        <end position="274"/>
    </location>
</feature>
<protein>
    <recommendedName>
        <fullName evidence="1">non-specific serine/threonine protein kinase</fullName>
        <ecNumber evidence="1">2.7.11.1</ecNumber>
    </recommendedName>
</protein>
<keyword evidence="4 9" id="KW-0547">Nucleotide-binding</keyword>
<proteinExistence type="predicted"/>
<dbReference type="InterPro" id="IPR000719">
    <property type="entry name" value="Prot_kinase_dom"/>
</dbReference>
<dbReference type="InterPro" id="IPR027417">
    <property type="entry name" value="P-loop_NTPase"/>
</dbReference>
<comment type="caution">
    <text evidence="11">The sequence shown here is derived from an EMBL/GenBank/DDBJ whole genome shotgun (WGS) entry which is preliminary data.</text>
</comment>
<evidence type="ECO:0000256" key="6">
    <source>
        <dbReference type="ARBA" id="ARBA00022840"/>
    </source>
</evidence>
<feature type="binding site" evidence="9">
    <location>
        <position position="47"/>
    </location>
    <ligand>
        <name>ATP</name>
        <dbReference type="ChEBI" id="CHEBI:30616"/>
    </ligand>
</feature>
<dbReference type="CDD" id="cd14014">
    <property type="entry name" value="STKc_PknB_like"/>
    <property type="match status" value="1"/>
</dbReference>
<dbReference type="SUPFAM" id="SSF56112">
    <property type="entry name" value="Protein kinase-like (PK-like)"/>
    <property type="match status" value="1"/>
</dbReference>
<keyword evidence="6 9" id="KW-0067">ATP-binding</keyword>
<comment type="catalytic activity">
    <reaction evidence="8">
        <text>L-seryl-[protein] + ATP = O-phospho-L-seryl-[protein] + ADP + H(+)</text>
        <dbReference type="Rhea" id="RHEA:17989"/>
        <dbReference type="Rhea" id="RHEA-COMP:9863"/>
        <dbReference type="Rhea" id="RHEA-COMP:11604"/>
        <dbReference type="ChEBI" id="CHEBI:15378"/>
        <dbReference type="ChEBI" id="CHEBI:29999"/>
        <dbReference type="ChEBI" id="CHEBI:30616"/>
        <dbReference type="ChEBI" id="CHEBI:83421"/>
        <dbReference type="ChEBI" id="CHEBI:456216"/>
        <dbReference type="EC" id="2.7.11.1"/>
    </reaction>
</comment>
<keyword evidence="3 11" id="KW-0808">Transferase</keyword>
<dbReference type="PANTHER" id="PTHR24363:SF0">
    <property type="entry name" value="SERINE_THREONINE KINASE LIKE DOMAIN CONTAINING 1"/>
    <property type="match status" value="1"/>
</dbReference>
<sequence>MKNPSKLAQGMLLGDRYRITKQIGTGGMSHVFAAEDMKLPGKVWAVKESVSTPDLYHRVQDEAQMLITLKHSKLPQIIDFFPPDEDGYTYLVMDFIEGVTLTQYLQNFRDKGSVQLIVHFIDQICEVLQYLHTHEPPIVFRDLKPSNVMITPSEEIRLIDFGIARNYKQEQHEDTVKLGTLGFAAPEQYGGSQSDPRSDLYGLGAMMLFIATEGTYTEWVNGTDRFIRKDWPSYLLPVIRKLLEYDPDDRYQSALEVRSALQDPNQVAAKHRRIVPAGTQVVAVIGVTHGVGTTHTAVAIAHFLSRQYSKVAIAELGGKSQAFYRIQQIVEDAGDFRLISRQFEIDDIHYWRQVGAGDILSLLGGEYSFIVLDLGAYEDNELFEEFLRSNIPIVVGSGAEWRQQDMILFSKALSTHSQHKWNYCMPLAPSKAVQRLKKELSNQRVYGLPLHLDPFDQDDAMDEALGEIFKGYLPSSVKRRRFWFSAK</sequence>
<evidence type="ECO:0000313" key="11">
    <source>
        <dbReference type="EMBL" id="MBP1935907.1"/>
    </source>
</evidence>
<evidence type="ECO:0000313" key="12">
    <source>
        <dbReference type="Proteomes" id="UP001519273"/>
    </source>
</evidence>
<dbReference type="Pfam" id="PF00069">
    <property type="entry name" value="Pkinase"/>
    <property type="match status" value="1"/>
</dbReference>
<evidence type="ECO:0000256" key="5">
    <source>
        <dbReference type="ARBA" id="ARBA00022777"/>
    </source>
</evidence>
<comment type="catalytic activity">
    <reaction evidence="7">
        <text>L-threonyl-[protein] + ATP = O-phospho-L-threonyl-[protein] + ADP + H(+)</text>
        <dbReference type="Rhea" id="RHEA:46608"/>
        <dbReference type="Rhea" id="RHEA-COMP:11060"/>
        <dbReference type="Rhea" id="RHEA-COMP:11605"/>
        <dbReference type="ChEBI" id="CHEBI:15378"/>
        <dbReference type="ChEBI" id="CHEBI:30013"/>
        <dbReference type="ChEBI" id="CHEBI:30616"/>
        <dbReference type="ChEBI" id="CHEBI:61977"/>
        <dbReference type="ChEBI" id="CHEBI:456216"/>
        <dbReference type="EC" id="2.7.11.1"/>
    </reaction>
</comment>
<keyword evidence="5 11" id="KW-0418">Kinase</keyword>
<evidence type="ECO:0000256" key="3">
    <source>
        <dbReference type="ARBA" id="ARBA00022679"/>
    </source>
</evidence>
<keyword evidence="2" id="KW-0723">Serine/threonine-protein kinase</keyword>
<dbReference type="GO" id="GO:0004674">
    <property type="term" value="F:protein serine/threonine kinase activity"/>
    <property type="evidence" value="ECO:0007669"/>
    <property type="project" value="UniProtKB-EC"/>
</dbReference>
<dbReference type="InterPro" id="IPR017441">
    <property type="entry name" value="Protein_kinase_ATP_BS"/>
</dbReference>
<evidence type="ECO:0000256" key="7">
    <source>
        <dbReference type="ARBA" id="ARBA00047899"/>
    </source>
</evidence>
<evidence type="ECO:0000256" key="4">
    <source>
        <dbReference type="ARBA" id="ARBA00022741"/>
    </source>
</evidence>
<accession>A0ABS4H0L6</accession>
<keyword evidence="12" id="KW-1185">Reference proteome</keyword>